<dbReference type="GO" id="GO:0006935">
    <property type="term" value="P:chemotaxis"/>
    <property type="evidence" value="ECO:0007669"/>
    <property type="project" value="UniProtKB-UniRule"/>
</dbReference>
<evidence type="ECO:0000256" key="3">
    <source>
        <dbReference type="HAMAP-Rule" id="MF_01440"/>
    </source>
</evidence>
<evidence type="ECO:0000256" key="2">
    <source>
        <dbReference type="ARBA" id="ARBA00022801"/>
    </source>
</evidence>
<dbReference type="SUPFAM" id="SSF64438">
    <property type="entry name" value="CNF1/YfiH-like putative cysteine hydrolases"/>
    <property type="match status" value="1"/>
</dbReference>
<evidence type="ECO:0000313" key="4">
    <source>
        <dbReference type="EMBL" id="OES37631.1"/>
    </source>
</evidence>
<dbReference type="Proteomes" id="UP000095392">
    <property type="component" value="Unassembled WGS sequence"/>
</dbReference>
<keyword evidence="1 3" id="KW-0145">Chemotaxis</keyword>
<dbReference type="InterPro" id="IPR005659">
    <property type="entry name" value="Chemorcpt_Glu_NH3ase_CheD"/>
</dbReference>
<name>A0A1E7DJ23_ALTMA</name>
<comment type="function">
    <text evidence="3">Probably deamidates glutamine residues to glutamate on methyl-accepting chemotaxis receptors (MCPs), playing an important role in chemotaxis.</text>
</comment>
<dbReference type="Pfam" id="PF03975">
    <property type="entry name" value="CheD"/>
    <property type="match status" value="1"/>
</dbReference>
<protein>
    <recommendedName>
        <fullName evidence="3">Probable chemoreceptor glutamine deamidase CheD</fullName>
        <ecNumber evidence="3">3.5.1.44</ecNumber>
    </recommendedName>
</protein>
<dbReference type="PANTHER" id="PTHR35147:SF2">
    <property type="entry name" value="CHEMORECEPTOR GLUTAMINE DEAMIDASE CHED-RELATED"/>
    <property type="match status" value="1"/>
</dbReference>
<keyword evidence="5" id="KW-1185">Reference proteome</keyword>
<dbReference type="NCBIfam" id="NF010013">
    <property type="entry name" value="PRK13487.1"/>
    <property type="match status" value="1"/>
</dbReference>
<organism evidence="4 5">
    <name type="scientific">Alteromonas macleodii</name>
    <name type="common">Pseudoalteromonas macleodii</name>
    <dbReference type="NCBI Taxonomy" id="28108"/>
    <lineage>
        <taxon>Bacteria</taxon>
        <taxon>Pseudomonadati</taxon>
        <taxon>Pseudomonadota</taxon>
        <taxon>Gammaproteobacteria</taxon>
        <taxon>Alteromonadales</taxon>
        <taxon>Alteromonadaceae</taxon>
        <taxon>Alteromonas/Salinimonas group</taxon>
        <taxon>Alteromonas</taxon>
    </lineage>
</organism>
<gene>
    <name evidence="3" type="primary">cheD</name>
    <name evidence="4" type="ORF">BFV95_0294</name>
</gene>
<evidence type="ECO:0000313" key="5">
    <source>
        <dbReference type="Proteomes" id="UP000095392"/>
    </source>
</evidence>
<dbReference type="InterPro" id="IPR038592">
    <property type="entry name" value="CheD-like_sf"/>
</dbReference>
<proteinExistence type="inferred from homology"/>
<dbReference type="AlphaFoldDB" id="A0A1E7DJ23"/>
<dbReference type="CDD" id="cd16352">
    <property type="entry name" value="CheD"/>
    <property type="match status" value="1"/>
</dbReference>
<dbReference type="InterPro" id="IPR011324">
    <property type="entry name" value="Cytotoxic_necrot_fac-like_cat"/>
</dbReference>
<reference evidence="4 5" key="1">
    <citation type="submission" date="2016-09" db="EMBL/GenBank/DDBJ databases">
        <title>Draft Genome Sequence of four Alteromonas macleodii strains isolated from copper coupons and grown long-term at elevated copper levels.</title>
        <authorList>
            <person name="Cusick K."/>
            <person name="Dale J."/>
            <person name="Little B."/>
            <person name="Biffinger J."/>
        </authorList>
    </citation>
    <scope>NUCLEOTIDE SEQUENCE [LARGE SCALE GENOMIC DNA]</scope>
    <source>
        <strain evidence="4 5">KCP01</strain>
    </source>
</reference>
<evidence type="ECO:0000256" key="1">
    <source>
        <dbReference type="ARBA" id="ARBA00022500"/>
    </source>
</evidence>
<comment type="similarity">
    <text evidence="3">Belongs to the CheD family.</text>
</comment>
<dbReference type="PANTHER" id="PTHR35147">
    <property type="entry name" value="CHEMORECEPTOR GLUTAMINE DEAMIDASE CHED-RELATED"/>
    <property type="match status" value="1"/>
</dbReference>
<keyword evidence="2 3" id="KW-0378">Hydrolase</keyword>
<dbReference type="Gene3D" id="3.30.1330.200">
    <property type="match status" value="1"/>
</dbReference>
<comment type="catalytic activity">
    <reaction evidence="3">
        <text>L-glutaminyl-[protein] + H2O = L-glutamyl-[protein] + NH4(+)</text>
        <dbReference type="Rhea" id="RHEA:16441"/>
        <dbReference type="Rhea" id="RHEA-COMP:10207"/>
        <dbReference type="Rhea" id="RHEA-COMP:10208"/>
        <dbReference type="ChEBI" id="CHEBI:15377"/>
        <dbReference type="ChEBI" id="CHEBI:28938"/>
        <dbReference type="ChEBI" id="CHEBI:29973"/>
        <dbReference type="ChEBI" id="CHEBI:30011"/>
        <dbReference type="EC" id="3.5.1.44"/>
    </reaction>
</comment>
<accession>A0A1E7DJ23</accession>
<sequence>MESCNFEVPISYYDKRFSIDAVKLLPGQYFVTTQDKMLVTVLGSCVAACLYDPETGIGGMNHFMLPTVNKTASEFEKTQGMAAKYGVHAMEILINDLVKAGANKARIKAKVFGGGKVVPSFVQHDVGKFNAEFVTDFLSTEGIPILASDLCDVYARKVYFFPSNGNVFMKRIHELNNATIIERESQHRWELSRRAPTGSVDIFED</sequence>
<dbReference type="RefSeq" id="WP_014947947.1">
    <property type="nucleotide sequence ID" value="NZ_CP012202.1"/>
</dbReference>
<dbReference type="EC" id="3.5.1.44" evidence="3"/>
<dbReference type="GO" id="GO:0050568">
    <property type="term" value="F:protein-glutamine glutaminase activity"/>
    <property type="evidence" value="ECO:0007669"/>
    <property type="project" value="UniProtKB-UniRule"/>
</dbReference>
<dbReference type="GeneID" id="56265475"/>
<dbReference type="EMBL" id="MIPY01000004">
    <property type="protein sequence ID" value="OES37631.1"/>
    <property type="molecule type" value="Genomic_DNA"/>
</dbReference>
<dbReference type="HAMAP" id="MF_01440">
    <property type="entry name" value="CheD"/>
    <property type="match status" value="1"/>
</dbReference>
<comment type="caution">
    <text evidence="4">The sequence shown here is derived from an EMBL/GenBank/DDBJ whole genome shotgun (WGS) entry which is preliminary data.</text>
</comment>